<proteinExistence type="predicted"/>
<organism evidence="1 2">
    <name type="scientific">Rheinheimera maricola</name>
    <dbReference type="NCBI Taxonomy" id="2793282"/>
    <lineage>
        <taxon>Bacteria</taxon>
        <taxon>Pseudomonadati</taxon>
        <taxon>Pseudomonadota</taxon>
        <taxon>Gammaproteobacteria</taxon>
        <taxon>Chromatiales</taxon>
        <taxon>Chromatiaceae</taxon>
        <taxon>Rheinheimera</taxon>
    </lineage>
</organism>
<evidence type="ECO:0008006" key="3">
    <source>
        <dbReference type="Google" id="ProtNLM"/>
    </source>
</evidence>
<sequence length="148" mass="17249">MKSVSSKTFDFVNHELEVDKIIRSKFNDSQMSNAKWKKLFMLISVNCSEIYAIWKFIDSDSDGVGLIGSPEISELEDTYINHKFWFGPRYYKEIQWLSFPKIVKKAGFENVPVCNTVQNTDFLLNELNKVGHWPIEETNNGFTIFGHR</sequence>
<keyword evidence="2" id="KW-1185">Reference proteome</keyword>
<reference evidence="1 2" key="2">
    <citation type="submission" date="2021-08" db="EMBL/GenBank/DDBJ databases">
        <title>Rheinheimera aquimaris sp. nov., isolated from seawater of the East Sea in Korea.</title>
        <authorList>
            <person name="Kim K.H."/>
            <person name="Wenting R."/>
            <person name="Kim K.R."/>
            <person name="Jeon C.O."/>
        </authorList>
    </citation>
    <scope>NUCLEOTIDE SEQUENCE [LARGE SCALE GENOMIC DNA]</scope>
    <source>
        <strain evidence="1 2">MA-13</strain>
    </source>
</reference>
<evidence type="ECO:0000313" key="2">
    <source>
        <dbReference type="Proteomes" id="UP000663814"/>
    </source>
</evidence>
<comment type="caution">
    <text evidence="1">The sequence shown here is derived from an EMBL/GenBank/DDBJ whole genome shotgun (WGS) entry which is preliminary data.</text>
</comment>
<dbReference type="EMBL" id="JAERPS020000014">
    <property type="protein sequence ID" value="MBZ9613911.1"/>
    <property type="molecule type" value="Genomic_DNA"/>
</dbReference>
<name>A0ABS7XF08_9GAMM</name>
<dbReference type="RefSeq" id="WP_205313554.1">
    <property type="nucleotide sequence ID" value="NZ_JAERPS020000014.1"/>
</dbReference>
<accession>A0ABS7XF08</accession>
<evidence type="ECO:0000313" key="1">
    <source>
        <dbReference type="EMBL" id="MBZ9613911.1"/>
    </source>
</evidence>
<protein>
    <recommendedName>
        <fullName evidence="3">DUF2971 domain-containing protein</fullName>
    </recommendedName>
</protein>
<reference evidence="1 2" key="1">
    <citation type="submission" date="2020-12" db="EMBL/GenBank/DDBJ databases">
        <authorList>
            <person name="Ruan W."/>
            <person name="Khan S.A."/>
            <person name="Jeon C.O."/>
        </authorList>
    </citation>
    <scope>NUCLEOTIDE SEQUENCE [LARGE SCALE GENOMIC DNA]</scope>
    <source>
        <strain evidence="1 2">MA-13</strain>
    </source>
</reference>
<gene>
    <name evidence="1" type="ORF">I4W93_020175</name>
</gene>
<dbReference type="Proteomes" id="UP000663814">
    <property type="component" value="Unassembled WGS sequence"/>
</dbReference>